<dbReference type="Proteomes" id="UP000278807">
    <property type="component" value="Unassembled WGS sequence"/>
</dbReference>
<accession>A0A3P7V8M7</accession>
<evidence type="ECO:0000313" key="1">
    <source>
        <dbReference type="EMBL" id="VDO02028.1"/>
    </source>
</evidence>
<protein>
    <submittedName>
        <fullName evidence="1">Uncharacterized protein</fullName>
    </submittedName>
</protein>
<proteinExistence type="predicted"/>
<reference evidence="1 2" key="1">
    <citation type="submission" date="2018-11" db="EMBL/GenBank/DDBJ databases">
        <authorList>
            <consortium name="Pathogen Informatics"/>
        </authorList>
    </citation>
    <scope>NUCLEOTIDE SEQUENCE [LARGE SCALE GENOMIC DNA]</scope>
</reference>
<gene>
    <name evidence="1" type="ORF">HNAJ_LOCUS6168</name>
</gene>
<keyword evidence="2" id="KW-1185">Reference proteome</keyword>
<sequence>MRLQNSVVADVASLASSAGDDGGCSIQMGLDLNAAES</sequence>
<dbReference type="EMBL" id="UZAE01006204">
    <property type="protein sequence ID" value="VDO02028.1"/>
    <property type="molecule type" value="Genomic_DNA"/>
</dbReference>
<organism evidence="1 2">
    <name type="scientific">Rodentolepis nana</name>
    <name type="common">Dwarf tapeworm</name>
    <name type="synonym">Hymenolepis nana</name>
    <dbReference type="NCBI Taxonomy" id="102285"/>
    <lineage>
        <taxon>Eukaryota</taxon>
        <taxon>Metazoa</taxon>
        <taxon>Spiralia</taxon>
        <taxon>Lophotrochozoa</taxon>
        <taxon>Platyhelminthes</taxon>
        <taxon>Cestoda</taxon>
        <taxon>Eucestoda</taxon>
        <taxon>Cyclophyllidea</taxon>
        <taxon>Hymenolepididae</taxon>
        <taxon>Rodentolepis</taxon>
    </lineage>
</organism>
<dbReference type="AlphaFoldDB" id="A0A3P7V8M7"/>
<evidence type="ECO:0000313" key="2">
    <source>
        <dbReference type="Proteomes" id="UP000278807"/>
    </source>
</evidence>
<name>A0A3P7V8M7_RODNA</name>